<gene>
    <name evidence="1" type="ORF">B296_00050181</name>
</gene>
<evidence type="ECO:0000313" key="1">
    <source>
        <dbReference type="EMBL" id="RRT37366.1"/>
    </source>
</evidence>
<evidence type="ECO:0000313" key="2">
    <source>
        <dbReference type="Proteomes" id="UP000287651"/>
    </source>
</evidence>
<dbReference type="Proteomes" id="UP000287651">
    <property type="component" value="Unassembled WGS sequence"/>
</dbReference>
<comment type="caution">
    <text evidence="1">The sequence shown here is derived from an EMBL/GenBank/DDBJ whole genome shotgun (WGS) entry which is preliminary data.</text>
</comment>
<name>A0A426XD07_ENSVE</name>
<dbReference type="AlphaFoldDB" id="A0A426XD07"/>
<dbReference type="EMBL" id="AMZH03022392">
    <property type="protein sequence ID" value="RRT37366.1"/>
    <property type="molecule type" value="Genomic_DNA"/>
</dbReference>
<protein>
    <submittedName>
        <fullName evidence="1">Uncharacterized protein</fullName>
    </submittedName>
</protein>
<organism evidence="1 2">
    <name type="scientific">Ensete ventricosum</name>
    <name type="common">Abyssinian banana</name>
    <name type="synonym">Musa ensete</name>
    <dbReference type="NCBI Taxonomy" id="4639"/>
    <lineage>
        <taxon>Eukaryota</taxon>
        <taxon>Viridiplantae</taxon>
        <taxon>Streptophyta</taxon>
        <taxon>Embryophyta</taxon>
        <taxon>Tracheophyta</taxon>
        <taxon>Spermatophyta</taxon>
        <taxon>Magnoliopsida</taxon>
        <taxon>Liliopsida</taxon>
        <taxon>Zingiberales</taxon>
        <taxon>Musaceae</taxon>
        <taxon>Ensete</taxon>
    </lineage>
</organism>
<proteinExistence type="predicted"/>
<accession>A0A426XD07</accession>
<sequence>MVAICVGRRRSQRSKAAFVGHDFWNARCTPAHDACMLPPLPGCIRAVIEPPNPLLPSQVSPAACLLYAGIRSQGSKRSENDGSRPVLQRHACMHACRGSQRLHEKSVAVAPAGIKYRQDC</sequence>
<reference evidence="1 2" key="1">
    <citation type="journal article" date="2014" name="Agronomy (Basel)">
        <title>A Draft Genome Sequence for Ensete ventricosum, the Drought-Tolerant Tree Against Hunger.</title>
        <authorList>
            <person name="Harrison J."/>
            <person name="Moore K.A."/>
            <person name="Paszkiewicz K."/>
            <person name="Jones T."/>
            <person name="Grant M."/>
            <person name="Ambacheew D."/>
            <person name="Muzemil S."/>
            <person name="Studholme D.J."/>
        </authorList>
    </citation>
    <scope>NUCLEOTIDE SEQUENCE [LARGE SCALE GENOMIC DNA]</scope>
</reference>